<reference evidence="1 2" key="1">
    <citation type="submission" date="2023-11" db="EMBL/GenBank/DDBJ databases">
        <title>Dfirmibasis_genome.</title>
        <authorList>
            <person name="Edelbroek B."/>
            <person name="Kjellin J."/>
            <person name="Jerlstrom-Hultqvist J."/>
            <person name="Soderbom F."/>
        </authorList>
    </citation>
    <scope>NUCLEOTIDE SEQUENCE [LARGE SCALE GENOMIC DNA]</scope>
    <source>
        <strain evidence="1 2">TNS-C-14</strain>
    </source>
</reference>
<evidence type="ECO:0000313" key="1">
    <source>
        <dbReference type="EMBL" id="KAK5584077.1"/>
    </source>
</evidence>
<gene>
    <name evidence="1" type="ORF">RB653_005684</name>
</gene>
<organism evidence="1 2">
    <name type="scientific">Dictyostelium firmibasis</name>
    <dbReference type="NCBI Taxonomy" id="79012"/>
    <lineage>
        <taxon>Eukaryota</taxon>
        <taxon>Amoebozoa</taxon>
        <taxon>Evosea</taxon>
        <taxon>Eumycetozoa</taxon>
        <taxon>Dictyostelia</taxon>
        <taxon>Dictyosteliales</taxon>
        <taxon>Dictyosteliaceae</taxon>
        <taxon>Dictyostelium</taxon>
    </lineage>
</organism>
<evidence type="ECO:0000313" key="2">
    <source>
        <dbReference type="Proteomes" id="UP001344447"/>
    </source>
</evidence>
<proteinExistence type="predicted"/>
<comment type="caution">
    <text evidence="1">The sequence shown here is derived from an EMBL/GenBank/DDBJ whole genome shotgun (WGS) entry which is preliminary data.</text>
</comment>
<keyword evidence="2" id="KW-1185">Reference proteome</keyword>
<dbReference type="AlphaFoldDB" id="A0AAN7Z1C3"/>
<protein>
    <submittedName>
        <fullName evidence="1">Uncharacterized protein</fullName>
    </submittedName>
</protein>
<accession>A0AAN7Z1C3</accession>
<dbReference type="Proteomes" id="UP001344447">
    <property type="component" value="Unassembled WGS sequence"/>
</dbReference>
<name>A0AAN7Z1C3_9MYCE</name>
<dbReference type="EMBL" id="JAVFKY010000001">
    <property type="protein sequence ID" value="KAK5584077.1"/>
    <property type="molecule type" value="Genomic_DNA"/>
</dbReference>
<sequence length="528" mass="62642">MRILDKVFKKKKENNKFPSILPFDPKGKYNNNYGYLNIVSIFQVKDLTPEQAEYKDYLKKNYYRQSRANDDSAASKFEKMFWMVWRNKYIKGIILFELRKLYRGNPRCFFFEKHWRILINNRKKEILSNLVSKENNLNLENNDTKTLQIKKGNSSIMESIKSFELNPNLKDYESLVDYPIDYEKILRYNIKFFYQIDSNGNDVLNIYLLHRTNTQFRDDFKIFKKLVGLKILETDKKEGMDHPVFFAIQNKTIPVQLINELYAHNIIRHIPGILPHVLPICVENQRFDIIKLFMVHCITENNCYLKVARLIKEKYPLNKEENDFYDTMTKIILVTHKYDPTEEDKITYPHTNSLIRLFMTYQQIKGNVSIEYINSKLTRKCIDISACGLLREILFHANFKIDDYMYRSDLTEVQKESISKLKLFSPTDVIIKDTSEISRETTIYTGLLNQTINYKQITRGVTITCINFFRSTAIKNILLNIANYNSTKKTFMPKFLGYYFEGVSFYSVYEPFDPSNDSITDSMHEIIQ</sequence>